<evidence type="ECO:0000313" key="2">
    <source>
        <dbReference type="EMBL" id="SKB07169.1"/>
    </source>
</evidence>
<protein>
    <submittedName>
        <fullName evidence="2">NADPH-dependent ferric siderophore reductase, contains FAD-binding and SIP domains</fullName>
    </submittedName>
</protein>
<dbReference type="EMBL" id="LT796768">
    <property type="protein sequence ID" value="SKB07169.1"/>
    <property type="molecule type" value="Genomic_DNA"/>
</dbReference>
<proteinExistence type="predicted"/>
<dbReference type="STRING" id="1736691.SAMN06295964_1585"/>
<dbReference type="InterPro" id="IPR039261">
    <property type="entry name" value="FNR_nucleotide-bd"/>
</dbReference>
<dbReference type="InterPro" id="IPR017938">
    <property type="entry name" value="Riboflavin_synthase-like_b-brl"/>
</dbReference>
<dbReference type="Proteomes" id="UP000191040">
    <property type="component" value="Chromosome I"/>
</dbReference>
<feature type="domain" description="FAD-binding FR-type" evidence="1">
    <location>
        <begin position="13"/>
        <end position="151"/>
    </location>
</feature>
<dbReference type="PROSITE" id="PS51384">
    <property type="entry name" value="FAD_FR"/>
    <property type="match status" value="1"/>
</dbReference>
<dbReference type="Pfam" id="PF08021">
    <property type="entry name" value="FAD_binding_9"/>
    <property type="match status" value="1"/>
</dbReference>
<gene>
    <name evidence="2" type="ORF">SAMN06295964_1585</name>
</gene>
<keyword evidence="3" id="KW-1185">Reference proteome</keyword>
<dbReference type="CDD" id="cd06193">
    <property type="entry name" value="siderophore_interacting"/>
    <property type="match status" value="1"/>
</dbReference>
<dbReference type="PANTHER" id="PTHR30157:SF0">
    <property type="entry name" value="NADPH-DEPENDENT FERRIC-CHELATE REDUCTASE"/>
    <property type="match status" value="1"/>
</dbReference>
<dbReference type="InterPro" id="IPR039374">
    <property type="entry name" value="SIP_fam"/>
</dbReference>
<dbReference type="Pfam" id="PF04954">
    <property type="entry name" value="SIP"/>
    <property type="match status" value="1"/>
</dbReference>
<name>A0A1T4YZE6_9ACTN</name>
<dbReference type="RefSeq" id="WP_078699649.1">
    <property type="nucleotide sequence ID" value="NZ_LT796768.1"/>
</dbReference>
<dbReference type="OrthoDB" id="9814826at2"/>
<evidence type="ECO:0000313" key="3">
    <source>
        <dbReference type="Proteomes" id="UP000191040"/>
    </source>
</evidence>
<dbReference type="SUPFAM" id="SSF63380">
    <property type="entry name" value="Riboflavin synthase domain-like"/>
    <property type="match status" value="1"/>
</dbReference>
<accession>A0A1T4YZE6</accession>
<reference evidence="3" key="1">
    <citation type="submission" date="2017-02" db="EMBL/GenBank/DDBJ databases">
        <authorList>
            <person name="Varghese N."/>
            <person name="Submissions S."/>
        </authorList>
    </citation>
    <scope>NUCLEOTIDE SEQUENCE [LARGE SCALE GENOMIC DNA]</scope>
    <source>
        <strain evidence="3">9H-4</strain>
    </source>
</reference>
<dbReference type="PANTHER" id="PTHR30157">
    <property type="entry name" value="FERRIC REDUCTASE, NADPH-DEPENDENT"/>
    <property type="match status" value="1"/>
</dbReference>
<dbReference type="InterPro" id="IPR007037">
    <property type="entry name" value="SIP_rossman_dom"/>
</dbReference>
<dbReference type="Gene3D" id="3.40.50.80">
    <property type="entry name" value="Nucleotide-binding domain of ferredoxin-NADP reductase (FNR) module"/>
    <property type="match status" value="1"/>
</dbReference>
<sequence length="274" mass="29553">MAKASDLVRPGRQQLVRLEVLRSERISPHFQRVTVGGGSIDRFTPMGWDQWFRMFIPTAGETGLDQLPDKVNLLGYLRYLRIDKGERPVLRNYTVRAFRPVGLNGPELDIDFVLHGSAEDGTAGPASTWAQTCRPGDPIGIVDEGIAFNPGRGTDHVLLLADETGVPAVAGVLASLPDTATGTAILEVPSDEDRFDLPHPPGVEVRWLSRSSGQQAGDLALPALVAVTPEPAVHAFLVGEQSLVQGARRHLVSAGVPKDRISFVGYWRNGASGQ</sequence>
<dbReference type="InterPro" id="IPR017927">
    <property type="entry name" value="FAD-bd_FR_type"/>
</dbReference>
<dbReference type="InterPro" id="IPR013113">
    <property type="entry name" value="SIP_FAD-bd"/>
</dbReference>
<evidence type="ECO:0000259" key="1">
    <source>
        <dbReference type="PROSITE" id="PS51384"/>
    </source>
</evidence>
<dbReference type="AlphaFoldDB" id="A0A1T4YZE6"/>
<organism evidence="2 3">
    <name type="scientific">Aeromicrobium choanae</name>
    <dbReference type="NCBI Taxonomy" id="1736691"/>
    <lineage>
        <taxon>Bacteria</taxon>
        <taxon>Bacillati</taxon>
        <taxon>Actinomycetota</taxon>
        <taxon>Actinomycetes</taxon>
        <taxon>Propionibacteriales</taxon>
        <taxon>Nocardioidaceae</taxon>
        <taxon>Aeromicrobium</taxon>
    </lineage>
</organism>
<dbReference type="GO" id="GO:0016491">
    <property type="term" value="F:oxidoreductase activity"/>
    <property type="evidence" value="ECO:0007669"/>
    <property type="project" value="InterPro"/>
</dbReference>
<dbReference type="Gene3D" id="2.40.30.10">
    <property type="entry name" value="Translation factors"/>
    <property type="match status" value="1"/>
</dbReference>